<keyword evidence="8" id="KW-0326">Glycosidase</keyword>
<keyword evidence="4" id="KW-0964">Secreted</keyword>
<dbReference type="GO" id="GO:0009277">
    <property type="term" value="C:fungal-type cell wall"/>
    <property type="evidence" value="ECO:0007669"/>
    <property type="project" value="TreeGrafter"/>
</dbReference>
<evidence type="ECO:0000313" key="11">
    <source>
        <dbReference type="EMBL" id="KAK2069664.1"/>
    </source>
</evidence>
<comment type="caution">
    <text evidence="11">The sequence shown here is derived from an EMBL/GenBank/DDBJ whole genome shotgun (WGS) entry which is preliminary data.</text>
</comment>
<evidence type="ECO:0000256" key="10">
    <source>
        <dbReference type="ARBA" id="ARBA00023326"/>
    </source>
</evidence>
<evidence type="ECO:0000256" key="8">
    <source>
        <dbReference type="ARBA" id="ARBA00023295"/>
    </source>
</evidence>
<comment type="subcellular location">
    <subcellularLocation>
        <location evidence="1">Secreted</location>
        <location evidence="1">Cell wall</location>
    </subcellularLocation>
</comment>
<dbReference type="GO" id="GO:0000272">
    <property type="term" value="P:polysaccharide catabolic process"/>
    <property type="evidence" value="ECO:0007669"/>
    <property type="project" value="UniProtKB-KW"/>
</dbReference>
<keyword evidence="3" id="KW-0134">Cell wall</keyword>
<protein>
    <submittedName>
        <fullName evidence="11">Uncharacterized protein</fullName>
    </submittedName>
</protein>
<comment type="similarity">
    <text evidence="2">Belongs to the SUN family.</text>
</comment>
<sequence>MAGPVFSMSVPFSFCSYACPPGYQKTQWPESSQGFHGESLGGCWCNLRGYLELTRPSHPRLCEPGAGGVYVQNKLPSNSAVCRTDYPGTENMVIPLDTQPGQTYPLTSVDASTYFVWQGKTTSAQYYVNPKGVAVSDACLWTSPTNPTSAGNWAPVNIGVGMDSAGVTYISIFPNTPTSSATLDFNIEITGDVSSPCYLRNGIYAGGSNGCTTAMTSGGQATIVFSDS</sequence>
<evidence type="ECO:0000256" key="1">
    <source>
        <dbReference type="ARBA" id="ARBA00004191"/>
    </source>
</evidence>
<evidence type="ECO:0000256" key="6">
    <source>
        <dbReference type="ARBA" id="ARBA00022801"/>
    </source>
</evidence>
<evidence type="ECO:0000256" key="3">
    <source>
        <dbReference type="ARBA" id="ARBA00022512"/>
    </source>
</evidence>
<organism evidence="11 12">
    <name type="scientific">Phyllachora maydis</name>
    <dbReference type="NCBI Taxonomy" id="1825666"/>
    <lineage>
        <taxon>Eukaryota</taxon>
        <taxon>Fungi</taxon>
        <taxon>Dikarya</taxon>
        <taxon>Ascomycota</taxon>
        <taxon>Pezizomycotina</taxon>
        <taxon>Sordariomycetes</taxon>
        <taxon>Sordariomycetidae</taxon>
        <taxon>Phyllachorales</taxon>
        <taxon>Phyllachoraceae</taxon>
        <taxon>Phyllachora</taxon>
    </lineage>
</organism>
<name>A0AAD9I1U9_9PEZI</name>
<accession>A0AAD9I1U9</accession>
<keyword evidence="5" id="KW-0732">Signal</keyword>
<dbReference type="Pfam" id="PF03856">
    <property type="entry name" value="SUN"/>
    <property type="match status" value="1"/>
</dbReference>
<keyword evidence="9" id="KW-0961">Cell wall biogenesis/degradation</keyword>
<proteinExistence type="inferred from homology"/>
<dbReference type="InterPro" id="IPR005556">
    <property type="entry name" value="SUN"/>
</dbReference>
<evidence type="ECO:0000256" key="7">
    <source>
        <dbReference type="ARBA" id="ARBA00023277"/>
    </source>
</evidence>
<dbReference type="EMBL" id="JAQQPM010000003">
    <property type="protein sequence ID" value="KAK2069664.1"/>
    <property type="molecule type" value="Genomic_DNA"/>
</dbReference>
<dbReference type="PANTHER" id="PTHR31316:SF0">
    <property type="entry name" value="SECRETED BETA-GLUCOSIDASE SIM1-RELATED"/>
    <property type="match status" value="1"/>
</dbReference>
<keyword evidence="10" id="KW-0624">Polysaccharide degradation</keyword>
<keyword evidence="12" id="KW-1185">Reference proteome</keyword>
<keyword evidence="6" id="KW-0378">Hydrolase</keyword>
<dbReference type="GO" id="GO:0031505">
    <property type="term" value="P:fungal-type cell wall organization"/>
    <property type="evidence" value="ECO:0007669"/>
    <property type="project" value="TreeGrafter"/>
</dbReference>
<keyword evidence="7" id="KW-0119">Carbohydrate metabolism</keyword>
<dbReference type="GO" id="GO:0009986">
    <property type="term" value="C:cell surface"/>
    <property type="evidence" value="ECO:0007669"/>
    <property type="project" value="TreeGrafter"/>
</dbReference>
<dbReference type="GO" id="GO:0016798">
    <property type="term" value="F:hydrolase activity, acting on glycosyl bonds"/>
    <property type="evidence" value="ECO:0007669"/>
    <property type="project" value="UniProtKB-KW"/>
</dbReference>
<dbReference type="Proteomes" id="UP001217918">
    <property type="component" value="Unassembled WGS sequence"/>
</dbReference>
<dbReference type="AlphaFoldDB" id="A0AAD9I1U9"/>
<evidence type="ECO:0000313" key="12">
    <source>
        <dbReference type="Proteomes" id="UP001217918"/>
    </source>
</evidence>
<evidence type="ECO:0000256" key="4">
    <source>
        <dbReference type="ARBA" id="ARBA00022525"/>
    </source>
</evidence>
<dbReference type="PANTHER" id="PTHR31316">
    <property type="entry name" value="BETA-GLUCOSIDASE-LIKE PROTEIN NCA3, MITOCHONDRIAL-RELATED"/>
    <property type="match status" value="1"/>
</dbReference>
<gene>
    <name evidence="11" type="ORF">P8C59_004221</name>
</gene>
<evidence type="ECO:0000256" key="9">
    <source>
        <dbReference type="ARBA" id="ARBA00023316"/>
    </source>
</evidence>
<dbReference type="InterPro" id="IPR051526">
    <property type="entry name" value="Beta-Glucosidase_SUN"/>
</dbReference>
<evidence type="ECO:0000256" key="2">
    <source>
        <dbReference type="ARBA" id="ARBA00010579"/>
    </source>
</evidence>
<reference evidence="11" key="1">
    <citation type="journal article" date="2023" name="Mol. Plant Microbe Interact.">
        <title>Elucidating the Obligate Nature and Biological Capacity of an Invasive Fungal Corn Pathogen.</title>
        <authorList>
            <person name="MacCready J.S."/>
            <person name="Roggenkamp E.M."/>
            <person name="Gdanetz K."/>
            <person name="Chilvers M.I."/>
        </authorList>
    </citation>
    <scope>NUCLEOTIDE SEQUENCE</scope>
    <source>
        <strain evidence="11">PM02</strain>
    </source>
</reference>
<evidence type="ECO:0000256" key="5">
    <source>
        <dbReference type="ARBA" id="ARBA00022729"/>
    </source>
</evidence>